<evidence type="ECO:0000313" key="6">
    <source>
        <dbReference type="EMBL" id="XCD07181.1"/>
    </source>
</evidence>
<dbReference type="EMBL" id="PP511762">
    <property type="protein sequence ID" value="XCD07181.1"/>
    <property type="molecule type" value="Genomic_DNA"/>
</dbReference>
<evidence type="ECO:0000313" key="2">
    <source>
        <dbReference type="EMBL" id="XCD04844.1"/>
    </source>
</evidence>
<dbReference type="EMBL" id="PP511872">
    <property type="protein sequence ID" value="XCD08225.1"/>
    <property type="molecule type" value="Genomic_DNA"/>
</dbReference>
<organism evidence="6">
    <name type="scientific">Dulem virus 96</name>
    <dbReference type="NCBI Taxonomy" id="3145807"/>
    <lineage>
        <taxon>Viruses</taxon>
        <taxon>Monodnaviria</taxon>
        <taxon>Sangervirae</taxon>
        <taxon>Phixviricota</taxon>
        <taxon>Malgrandaviricetes</taxon>
        <taxon>Petitvirales</taxon>
        <taxon>Microviridae</taxon>
        <taxon>Microvirus</taxon>
    </lineage>
</organism>
<evidence type="ECO:0000313" key="3">
    <source>
        <dbReference type="EMBL" id="XCD05627.1"/>
    </source>
</evidence>
<proteinExistence type="predicted"/>
<sequence length="246" mass="26367">MGLLSNVFKTAAGVLTGGLSGTLDEGLQGLANQAGDLFNRATGAAQANQWQWDMWNAQNAYNTPAAMRQRLIDAGYNPSLMYGNASSGGSAGAMTSKQGQGTSGLNPLDWFSVISTIQKQDAETRLAVANAEKAEYENTKLNPVTTPGDTSTVANLIRALIWANKNTDPTSVKNIGESVGTFVKGIHGAFSPVRSDGKSTTDISQSLQEMKAKAIKAMQHFDEIGKDRGKRPTFDWKRAREVFFGE</sequence>
<accession>A0AAU8B6F3</accession>
<dbReference type="EMBL" id="PP511683">
    <property type="protein sequence ID" value="XCD06529.1"/>
    <property type="molecule type" value="Genomic_DNA"/>
</dbReference>
<evidence type="ECO:0000313" key="1">
    <source>
        <dbReference type="EMBL" id="XCD04197.1"/>
    </source>
</evidence>
<protein>
    <submittedName>
        <fullName evidence="6">DNA pilot protein</fullName>
    </submittedName>
</protein>
<name>A0AAU8B6F3_9VIRU</name>
<evidence type="ECO:0000313" key="5">
    <source>
        <dbReference type="EMBL" id="XCD06529.1"/>
    </source>
</evidence>
<reference evidence="6" key="1">
    <citation type="submission" date="2024-03" db="EMBL/GenBank/DDBJ databases">
        <title>Diverse circular DNA viruses in blood, oral, and fecal samples of captive lemurs.</title>
        <authorList>
            <person name="Paietta E.N."/>
            <person name="Kraberger S."/>
            <person name="Lund M.C."/>
            <person name="Custer J.M."/>
            <person name="Vargas K.M."/>
            <person name="Ehmke E.E."/>
            <person name="Yoder A.D."/>
            <person name="Varsani A."/>
        </authorList>
    </citation>
    <scope>NUCLEOTIDE SEQUENCE</scope>
    <source>
        <strain evidence="1">Duke_21_106</strain>
        <strain evidence="2">Duke_24FF_1310</strain>
        <strain evidence="3">Duke_24FS_119</strain>
        <strain evidence="4">Duke_25FF_1353</strain>
        <strain evidence="5">Duke_25FS_128</strain>
        <strain evidence="6">Duke_26_99</strain>
        <strain evidence="7">Duke_29_49</strain>
    </source>
</reference>
<evidence type="ECO:0000313" key="7">
    <source>
        <dbReference type="EMBL" id="XCD08225.1"/>
    </source>
</evidence>
<dbReference type="EMBL" id="PP511514">
    <property type="protein sequence ID" value="XCD04844.1"/>
    <property type="molecule type" value="Genomic_DNA"/>
</dbReference>
<dbReference type="EMBL" id="PP511437">
    <property type="protein sequence ID" value="XCD04197.1"/>
    <property type="molecule type" value="Genomic_DNA"/>
</dbReference>
<dbReference type="EMBL" id="PP511639">
    <property type="protein sequence ID" value="XCD06141.1"/>
    <property type="molecule type" value="Genomic_DNA"/>
</dbReference>
<evidence type="ECO:0000313" key="4">
    <source>
        <dbReference type="EMBL" id="XCD06141.1"/>
    </source>
</evidence>
<dbReference type="EMBL" id="PP511585">
    <property type="protein sequence ID" value="XCD05627.1"/>
    <property type="molecule type" value="Genomic_DNA"/>
</dbReference>